<feature type="non-terminal residue" evidence="2">
    <location>
        <position position="21"/>
    </location>
</feature>
<evidence type="ECO:0000256" key="1">
    <source>
        <dbReference type="SAM" id="MobiDB-lite"/>
    </source>
</evidence>
<comment type="caution">
    <text evidence="2">The sequence shown here is derived from an EMBL/GenBank/DDBJ whole genome shotgun (WGS) entry which is preliminary data.</text>
</comment>
<name>A0A821VAB8_9BILA</name>
<feature type="region of interest" description="Disordered" evidence="1">
    <location>
        <begin position="1"/>
        <end position="21"/>
    </location>
</feature>
<organism evidence="2 3">
    <name type="scientific">Rotaria socialis</name>
    <dbReference type="NCBI Taxonomy" id="392032"/>
    <lineage>
        <taxon>Eukaryota</taxon>
        <taxon>Metazoa</taxon>
        <taxon>Spiralia</taxon>
        <taxon>Gnathifera</taxon>
        <taxon>Rotifera</taxon>
        <taxon>Eurotatoria</taxon>
        <taxon>Bdelloidea</taxon>
        <taxon>Philodinida</taxon>
        <taxon>Philodinidae</taxon>
        <taxon>Rotaria</taxon>
    </lineage>
</organism>
<dbReference type="Proteomes" id="UP000663848">
    <property type="component" value="Unassembled WGS sequence"/>
</dbReference>
<accession>A0A821VAB8</accession>
<dbReference type="AlphaFoldDB" id="A0A821VAB8"/>
<gene>
    <name evidence="2" type="ORF">QYT958_LOCUS30925</name>
</gene>
<dbReference type="EMBL" id="CAJOBR010012196">
    <property type="protein sequence ID" value="CAF4905100.1"/>
    <property type="molecule type" value="Genomic_DNA"/>
</dbReference>
<evidence type="ECO:0000313" key="2">
    <source>
        <dbReference type="EMBL" id="CAF4905100.1"/>
    </source>
</evidence>
<proteinExistence type="predicted"/>
<evidence type="ECO:0000313" key="3">
    <source>
        <dbReference type="Proteomes" id="UP000663848"/>
    </source>
</evidence>
<protein>
    <submittedName>
        <fullName evidence="2">Uncharacterized protein</fullName>
    </submittedName>
</protein>
<sequence>MDEMFHHTMGNSMIPWSDLQA</sequence>
<reference evidence="2" key="1">
    <citation type="submission" date="2021-02" db="EMBL/GenBank/DDBJ databases">
        <authorList>
            <person name="Nowell W R."/>
        </authorList>
    </citation>
    <scope>NUCLEOTIDE SEQUENCE</scope>
</reference>